<name>A0A9N9H7G5_9GLOM</name>
<feature type="transmembrane region" description="Helical" evidence="1">
    <location>
        <begin position="15"/>
        <end position="31"/>
    </location>
</feature>
<keyword evidence="1" id="KW-0812">Transmembrane</keyword>
<protein>
    <submittedName>
        <fullName evidence="2">19346_t:CDS:1</fullName>
    </submittedName>
</protein>
<feature type="non-terminal residue" evidence="2">
    <location>
        <position position="59"/>
    </location>
</feature>
<organism evidence="2 3">
    <name type="scientific">Dentiscutata erythropus</name>
    <dbReference type="NCBI Taxonomy" id="1348616"/>
    <lineage>
        <taxon>Eukaryota</taxon>
        <taxon>Fungi</taxon>
        <taxon>Fungi incertae sedis</taxon>
        <taxon>Mucoromycota</taxon>
        <taxon>Glomeromycotina</taxon>
        <taxon>Glomeromycetes</taxon>
        <taxon>Diversisporales</taxon>
        <taxon>Gigasporaceae</taxon>
        <taxon>Dentiscutata</taxon>
    </lineage>
</organism>
<keyword evidence="1" id="KW-0472">Membrane</keyword>
<sequence>PSQYSDSDSSNSKQIHYASLLFGLLMSRHIYSNALKYSLGHNHALMFNYRGGHLEEALF</sequence>
<dbReference type="AlphaFoldDB" id="A0A9N9H7G5"/>
<evidence type="ECO:0000256" key="1">
    <source>
        <dbReference type="SAM" id="Phobius"/>
    </source>
</evidence>
<gene>
    <name evidence="2" type="ORF">DERYTH_LOCUS10895</name>
</gene>
<evidence type="ECO:0000313" key="2">
    <source>
        <dbReference type="EMBL" id="CAG8664642.1"/>
    </source>
</evidence>
<dbReference type="Proteomes" id="UP000789405">
    <property type="component" value="Unassembled WGS sequence"/>
</dbReference>
<evidence type="ECO:0000313" key="3">
    <source>
        <dbReference type="Proteomes" id="UP000789405"/>
    </source>
</evidence>
<keyword evidence="3" id="KW-1185">Reference proteome</keyword>
<keyword evidence="1" id="KW-1133">Transmembrane helix</keyword>
<dbReference type="EMBL" id="CAJVPY010006539">
    <property type="protein sequence ID" value="CAG8664642.1"/>
    <property type="molecule type" value="Genomic_DNA"/>
</dbReference>
<reference evidence="2" key="1">
    <citation type="submission" date="2021-06" db="EMBL/GenBank/DDBJ databases">
        <authorList>
            <person name="Kallberg Y."/>
            <person name="Tangrot J."/>
            <person name="Rosling A."/>
        </authorList>
    </citation>
    <scope>NUCLEOTIDE SEQUENCE</scope>
    <source>
        <strain evidence="2">MA453B</strain>
    </source>
</reference>
<comment type="caution">
    <text evidence="2">The sequence shown here is derived from an EMBL/GenBank/DDBJ whole genome shotgun (WGS) entry which is preliminary data.</text>
</comment>
<accession>A0A9N9H7G5</accession>
<proteinExistence type="predicted"/>